<dbReference type="EMBL" id="ML213506">
    <property type="protein sequence ID" value="TFK54015.1"/>
    <property type="molecule type" value="Genomic_DNA"/>
</dbReference>
<reference evidence="1 2" key="1">
    <citation type="journal article" date="2019" name="Nat. Ecol. Evol.">
        <title>Megaphylogeny resolves global patterns of mushroom evolution.</title>
        <authorList>
            <person name="Varga T."/>
            <person name="Krizsan K."/>
            <person name="Foldi C."/>
            <person name="Dima B."/>
            <person name="Sanchez-Garcia M."/>
            <person name="Sanchez-Ramirez S."/>
            <person name="Szollosi G.J."/>
            <person name="Szarkandi J.G."/>
            <person name="Papp V."/>
            <person name="Albert L."/>
            <person name="Andreopoulos W."/>
            <person name="Angelini C."/>
            <person name="Antonin V."/>
            <person name="Barry K.W."/>
            <person name="Bougher N.L."/>
            <person name="Buchanan P."/>
            <person name="Buyck B."/>
            <person name="Bense V."/>
            <person name="Catcheside P."/>
            <person name="Chovatia M."/>
            <person name="Cooper J."/>
            <person name="Damon W."/>
            <person name="Desjardin D."/>
            <person name="Finy P."/>
            <person name="Geml J."/>
            <person name="Haridas S."/>
            <person name="Hughes K."/>
            <person name="Justo A."/>
            <person name="Karasinski D."/>
            <person name="Kautmanova I."/>
            <person name="Kiss B."/>
            <person name="Kocsube S."/>
            <person name="Kotiranta H."/>
            <person name="LaButti K.M."/>
            <person name="Lechner B.E."/>
            <person name="Liimatainen K."/>
            <person name="Lipzen A."/>
            <person name="Lukacs Z."/>
            <person name="Mihaltcheva S."/>
            <person name="Morgado L.N."/>
            <person name="Niskanen T."/>
            <person name="Noordeloos M.E."/>
            <person name="Ohm R.A."/>
            <person name="Ortiz-Santana B."/>
            <person name="Ovrebo C."/>
            <person name="Racz N."/>
            <person name="Riley R."/>
            <person name="Savchenko A."/>
            <person name="Shiryaev A."/>
            <person name="Soop K."/>
            <person name="Spirin V."/>
            <person name="Szebenyi C."/>
            <person name="Tomsovsky M."/>
            <person name="Tulloss R.E."/>
            <person name="Uehling J."/>
            <person name="Grigoriev I.V."/>
            <person name="Vagvolgyi C."/>
            <person name="Papp T."/>
            <person name="Martin F.M."/>
            <person name="Miettinen O."/>
            <person name="Hibbett D.S."/>
            <person name="Nagy L.G."/>
        </authorList>
    </citation>
    <scope>NUCLEOTIDE SEQUENCE [LARGE SCALE GENOMIC DNA]</scope>
    <source>
        <strain evidence="1 2">OMC1185</strain>
    </source>
</reference>
<sequence>MTTTTPSFLRRSGAGLHVTNVSQFLASSYADPVGPSEEHRGWVLGQDDVKRMFGGAPDLGAIFLFNKQRETQRVCPACRRVYRVGEGVAGTHLQTSSSERQEQELSGICSYPCAVVMGAADVMGKSADELHQQDYDRIMERSPLPEGLKFFRVPHGEEEKFGGVQVIFGTQEDYENIKEEFARSRST</sequence>
<organism evidence="1 2">
    <name type="scientific">Heliocybe sulcata</name>
    <dbReference type="NCBI Taxonomy" id="5364"/>
    <lineage>
        <taxon>Eukaryota</taxon>
        <taxon>Fungi</taxon>
        <taxon>Dikarya</taxon>
        <taxon>Basidiomycota</taxon>
        <taxon>Agaricomycotina</taxon>
        <taxon>Agaricomycetes</taxon>
        <taxon>Gloeophyllales</taxon>
        <taxon>Gloeophyllaceae</taxon>
        <taxon>Heliocybe</taxon>
    </lineage>
</organism>
<dbReference type="AlphaFoldDB" id="A0A5C3NAH2"/>
<evidence type="ECO:0000313" key="1">
    <source>
        <dbReference type="EMBL" id="TFK54015.1"/>
    </source>
</evidence>
<protein>
    <submittedName>
        <fullName evidence="1">Uncharacterized protein</fullName>
    </submittedName>
</protein>
<keyword evidence="2" id="KW-1185">Reference proteome</keyword>
<gene>
    <name evidence="1" type="ORF">OE88DRAFT_1732743</name>
</gene>
<dbReference type="Proteomes" id="UP000305948">
    <property type="component" value="Unassembled WGS sequence"/>
</dbReference>
<proteinExistence type="predicted"/>
<evidence type="ECO:0000313" key="2">
    <source>
        <dbReference type="Proteomes" id="UP000305948"/>
    </source>
</evidence>
<accession>A0A5C3NAH2</accession>
<name>A0A5C3NAH2_9AGAM</name>
<dbReference type="OrthoDB" id="3153997at2759"/>